<accession>A0A2A2SEK6</accession>
<dbReference type="AlphaFoldDB" id="A0A2A2SEK6"/>
<dbReference type="Proteomes" id="UP000218151">
    <property type="component" value="Unassembled WGS sequence"/>
</dbReference>
<name>A0A2A2SEK6_9SPHN</name>
<protein>
    <submittedName>
        <fullName evidence="2">Uncharacterized protein</fullName>
    </submittedName>
</protein>
<reference evidence="3" key="1">
    <citation type="submission" date="2017-09" db="EMBL/GenBank/DDBJ databases">
        <authorList>
            <person name="Feng G."/>
            <person name="Zhu H."/>
        </authorList>
    </citation>
    <scope>NUCLEOTIDE SEQUENCE [LARGE SCALE GENOMIC DNA]</scope>
    <source>
        <strain evidence="3">1PNM-20</strain>
    </source>
</reference>
<proteinExistence type="predicted"/>
<sequence>MLTGKRLAAALGAASGSMMLGSLIATHTVSAINPFYRFAAPAGWREPAYAPPEPTRPAPPTFTPIGWGPDVIAEPPRAEPPPAPEPDAFDDSELLAELEGPLPPFEAEPTPMPAVMRIESPRTTVLSEPEPAEQPVAIVAPPTDY</sequence>
<dbReference type="EMBL" id="NSLI01000003">
    <property type="protein sequence ID" value="PAX07679.1"/>
    <property type="molecule type" value="Genomic_DNA"/>
</dbReference>
<evidence type="ECO:0000313" key="2">
    <source>
        <dbReference type="EMBL" id="PAX07679.1"/>
    </source>
</evidence>
<evidence type="ECO:0000313" key="3">
    <source>
        <dbReference type="Proteomes" id="UP000218151"/>
    </source>
</evidence>
<comment type="caution">
    <text evidence="2">The sequence shown here is derived from an EMBL/GenBank/DDBJ whole genome shotgun (WGS) entry which is preliminary data.</text>
</comment>
<feature type="region of interest" description="Disordered" evidence="1">
    <location>
        <begin position="124"/>
        <end position="145"/>
    </location>
</feature>
<gene>
    <name evidence="2" type="ORF">CKY28_08525</name>
</gene>
<keyword evidence="3" id="KW-1185">Reference proteome</keyword>
<organism evidence="2 3">
    <name type="scientific">Sphingomonas lenta</name>
    <dbReference type="NCBI Taxonomy" id="1141887"/>
    <lineage>
        <taxon>Bacteria</taxon>
        <taxon>Pseudomonadati</taxon>
        <taxon>Pseudomonadota</taxon>
        <taxon>Alphaproteobacteria</taxon>
        <taxon>Sphingomonadales</taxon>
        <taxon>Sphingomonadaceae</taxon>
        <taxon>Sphingomonas</taxon>
    </lineage>
</organism>
<feature type="region of interest" description="Disordered" evidence="1">
    <location>
        <begin position="46"/>
        <end position="91"/>
    </location>
</feature>
<feature type="compositionally biased region" description="Pro residues" evidence="1">
    <location>
        <begin position="49"/>
        <end position="62"/>
    </location>
</feature>
<evidence type="ECO:0000256" key="1">
    <source>
        <dbReference type="SAM" id="MobiDB-lite"/>
    </source>
</evidence>